<protein>
    <submittedName>
        <fullName evidence="7">Putative transketolase</fullName>
    </submittedName>
</protein>
<comment type="cofactor">
    <cofactor evidence="3">
        <name>Mg(2+)</name>
        <dbReference type="ChEBI" id="CHEBI:18420"/>
    </cofactor>
</comment>
<comment type="cofactor">
    <cofactor evidence="2">
        <name>Co(2+)</name>
        <dbReference type="ChEBI" id="CHEBI:48828"/>
    </cofactor>
</comment>
<dbReference type="RefSeq" id="XP_025355944.1">
    <property type="nucleotide sequence ID" value="XM_025498787.1"/>
</dbReference>
<proteinExistence type="inferred from homology"/>
<dbReference type="InterPro" id="IPR029061">
    <property type="entry name" value="THDP-binding"/>
</dbReference>
<evidence type="ECO:0000256" key="2">
    <source>
        <dbReference type="ARBA" id="ARBA00001941"/>
    </source>
</evidence>
<evidence type="ECO:0000313" key="7">
    <source>
        <dbReference type="EMBL" id="PWN35642.1"/>
    </source>
</evidence>
<dbReference type="InterPro" id="IPR005474">
    <property type="entry name" value="Transketolase_N"/>
</dbReference>
<dbReference type="InParanoid" id="A0A316VDJ1"/>
<dbReference type="AlphaFoldDB" id="A0A316VDJ1"/>
<dbReference type="InterPro" id="IPR051157">
    <property type="entry name" value="PDH/Transketolase"/>
</dbReference>
<gene>
    <name evidence="7" type="ORF">FA14DRAFT_160699</name>
</gene>
<dbReference type="Pfam" id="PF02780">
    <property type="entry name" value="Transketolase_C"/>
    <property type="match status" value="1"/>
</dbReference>
<keyword evidence="8" id="KW-1185">Reference proteome</keyword>
<comment type="similarity">
    <text evidence="5">Belongs to the transketolase family.</text>
</comment>
<comment type="cofactor">
    <cofactor evidence="4">
        <name>thiamine diphosphate</name>
        <dbReference type="ChEBI" id="CHEBI:58937"/>
    </cofactor>
</comment>
<dbReference type="SMART" id="SM00861">
    <property type="entry name" value="Transket_pyr"/>
    <property type="match status" value="1"/>
</dbReference>
<evidence type="ECO:0000256" key="4">
    <source>
        <dbReference type="ARBA" id="ARBA00001964"/>
    </source>
</evidence>
<reference evidence="7 8" key="1">
    <citation type="journal article" date="2018" name="Mol. Biol. Evol.">
        <title>Broad Genomic Sampling Reveals a Smut Pathogenic Ancestry of the Fungal Clade Ustilaginomycotina.</title>
        <authorList>
            <person name="Kijpornyongpan T."/>
            <person name="Mondo S.J."/>
            <person name="Barry K."/>
            <person name="Sandor L."/>
            <person name="Lee J."/>
            <person name="Lipzen A."/>
            <person name="Pangilinan J."/>
            <person name="LaButti K."/>
            <person name="Hainaut M."/>
            <person name="Henrissat B."/>
            <person name="Grigoriev I.V."/>
            <person name="Spatafora J.W."/>
            <person name="Aime M.C."/>
        </authorList>
    </citation>
    <scope>NUCLEOTIDE SEQUENCE [LARGE SCALE GENOMIC DNA]</scope>
    <source>
        <strain evidence="7 8">MCA 3882</strain>
    </source>
</reference>
<accession>A0A316VDJ1</accession>
<dbReference type="Pfam" id="PF02779">
    <property type="entry name" value="Transket_pyr"/>
    <property type="match status" value="1"/>
</dbReference>
<dbReference type="InterPro" id="IPR033248">
    <property type="entry name" value="Transketolase_C"/>
</dbReference>
<dbReference type="GO" id="GO:0005737">
    <property type="term" value="C:cytoplasm"/>
    <property type="evidence" value="ECO:0007669"/>
    <property type="project" value="UniProtKB-ARBA"/>
</dbReference>
<evidence type="ECO:0000259" key="6">
    <source>
        <dbReference type="SMART" id="SM00861"/>
    </source>
</evidence>
<dbReference type="Proteomes" id="UP000245771">
    <property type="component" value="Unassembled WGS sequence"/>
</dbReference>
<evidence type="ECO:0000256" key="5">
    <source>
        <dbReference type="ARBA" id="ARBA00007131"/>
    </source>
</evidence>
<dbReference type="OrthoDB" id="10267175at2759"/>
<dbReference type="Gene3D" id="3.40.50.970">
    <property type="match status" value="2"/>
</dbReference>
<dbReference type="SUPFAM" id="SSF52518">
    <property type="entry name" value="Thiamin diphosphate-binding fold (THDP-binding)"/>
    <property type="match status" value="2"/>
</dbReference>
<dbReference type="InterPro" id="IPR005475">
    <property type="entry name" value="Transketolase-like_Pyr-bd"/>
</dbReference>
<name>A0A316VDJ1_9BASI</name>
<dbReference type="InterPro" id="IPR009014">
    <property type="entry name" value="Transketo_C/PFOR_II"/>
</dbReference>
<feature type="domain" description="Transketolase-like pyrimidine-binding" evidence="6">
    <location>
        <begin position="334"/>
        <end position="508"/>
    </location>
</feature>
<evidence type="ECO:0000256" key="3">
    <source>
        <dbReference type="ARBA" id="ARBA00001946"/>
    </source>
</evidence>
<dbReference type="GeneID" id="37020568"/>
<comment type="cofactor">
    <cofactor evidence="1">
        <name>Mn(2+)</name>
        <dbReference type="ChEBI" id="CHEBI:29035"/>
    </cofactor>
</comment>
<dbReference type="PANTHER" id="PTHR43825">
    <property type="entry name" value="PYRUVATE DEHYDROGENASE E1 COMPONENT"/>
    <property type="match status" value="1"/>
</dbReference>
<dbReference type="GO" id="GO:0006091">
    <property type="term" value="P:generation of precursor metabolites and energy"/>
    <property type="evidence" value="ECO:0007669"/>
    <property type="project" value="UniProtKB-ARBA"/>
</dbReference>
<dbReference type="Gene3D" id="3.40.50.920">
    <property type="match status" value="1"/>
</dbReference>
<dbReference type="STRING" id="1280837.A0A316VDJ1"/>
<organism evidence="7 8">
    <name type="scientific">Meira miltonrushii</name>
    <dbReference type="NCBI Taxonomy" id="1280837"/>
    <lineage>
        <taxon>Eukaryota</taxon>
        <taxon>Fungi</taxon>
        <taxon>Dikarya</taxon>
        <taxon>Basidiomycota</taxon>
        <taxon>Ustilaginomycotina</taxon>
        <taxon>Exobasidiomycetes</taxon>
        <taxon>Exobasidiales</taxon>
        <taxon>Brachybasidiaceae</taxon>
        <taxon>Meira</taxon>
    </lineage>
</organism>
<dbReference type="PANTHER" id="PTHR43825:SF1">
    <property type="entry name" value="TRANSKETOLASE-LIKE PYRIMIDINE-BINDING DOMAIN-CONTAINING PROTEIN"/>
    <property type="match status" value="1"/>
</dbReference>
<evidence type="ECO:0000313" key="8">
    <source>
        <dbReference type="Proteomes" id="UP000245771"/>
    </source>
</evidence>
<evidence type="ECO:0000256" key="1">
    <source>
        <dbReference type="ARBA" id="ARBA00001936"/>
    </source>
</evidence>
<dbReference type="SUPFAM" id="SSF52922">
    <property type="entry name" value="TK C-terminal domain-like"/>
    <property type="match status" value="1"/>
</dbReference>
<dbReference type="Pfam" id="PF00456">
    <property type="entry name" value="Transketolase_N"/>
    <property type="match status" value="1"/>
</dbReference>
<dbReference type="EMBL" id="KZ819603">
    <property type="protein sequence ID" value="PWN35642.1"/>
    <property type="molecule type" value="Genomic_DNA"/>
</dbReference>
<sequence>MPSLRDFDQKAFGGIPLDTYKPVPGLKLSSTSLTAEQKKQLQYNINLMRDSIVFFTASGAARGVSGHTGGPYDVVPEAAILLSLFETEGPSKIVPTLFDEAGHRSALVYLRAALDGHLKATDLLNYRRAHHEGGPPGLPGHPELKFTPGVEFSSGRLGHMWPMANGVAFANRDKITILLGSDGSQQEGDDAEAARLAVAQDLNIKLFIDDNDVTIAGHPSEYFKGFSVAKTLEGHGLQIFHAEGEDLDSLFPAMMKTLNAKGPAALITKRKMCPGIKGLEGTTHGHDVIPLEKAYAYLEEKGYNDAVSILKNIKPDASPLKFIGSSSDKGANRSTFGEAVNGVLDKLSAQEKAEKILVIDSDLAGSTGLAAIKKKHPDIFVSSGICERGNFSAAAGFGSFLPKGVYRTGVFSTFSAFLEMVISEITMARLNFSNVLCHFSHSGVDEMADNTCHFGLNNLFADNGLPDGHTTRLYFPADPQQMTACVEKTIWDEGLRFIFSTRAKVPWITKENSDERFYGSDYKFVPEKDEFIRKGTKGAVVTFGDLTYRAVSAVDELRKEGHDIALINKSTLNIVDEDAIKQYGSLPFVIVVESLGVNTGLGSKFGSWLLQRGLTPKYAHYGVNREGSGGLWEQIPYQGLGSEEIKTAIKKFL</sequence>